<reference evidence="2" key="1">
    <citation type="submission" date="2023-04" db="EMBL/GenBank/DDBJ databases">
        <title>Phytophthora fragariaefolia NBRC 109709.</title>
        <authorList>
            <person name="Ichikawa N."/>
            <person name="Sato H."/>
            <person name="Tonouchi N."/>
        </authorList>
    </citation>
    <scope>NUCLEOTIDE SEQUENCE</scope>
    <source>
        <strain evidence="2">NBRC 109709</strain>
    </source>
</reference>
<feature type="region of interest" description="Disordered" evidence="1">
    <location>
        <begin position="1"/>
        <end position="72"/>
    </location>
</feature>
<organism evidence="2 3">
    <name type="scientific">Phytophthora fragariaefolia</name>
    <dbReference type="NCBI Taxonomy" id="1490495"/>
    <lineage>
        <taxon>Eukaryota</taxon>
        <taxon>Sar</taxon>
        <taxon>Stramenopiles</taxon>
        <taxon>Oomycota</taxon>
        <taxon>Peronosporomycetes</taxon>
        <taxon>Peronosporales</taxon>
        <taxon>Peronosporaceae</taxon>
        <taxon>Phytophthora</taxon>
    </lineage>
</organism>
<gene>
    <name evidence="2" type="ORF">Pfra01_002324100</name>
</gene>
<keyword evidence="3" id="KW-1185">Reference proteome</keyword>
<evidence type="ECO:0000256" key="1">
    <source>
        <dbReference type="SAM" id="MobiDB-lite"/>
    </source>
</evidence>
<proteinExistence type="predicted"/>
<evidence type="ECO:0000313" key="2">
    <source>
        <dbReference type="EMBL" id="GMF55256.1"/>
    </source>
</evidence>
<sequence length="210" mass="22488">MDRLNARMDGLEMTPAVQAVDSSDDSSHSSESSSDDGQEASDDKSNGSGGSDSSGPMTPTPHNGDVLDDEVSRTWNSQSLLRRYGERLNKATIESQIARRFFAPGETYPDFAAGLREVADRNRVQADEVRRHSTNAATVSMPRARRVEDRERLVAEVLAKNGVESENGVRMDGAKADYTEVRVAEAKDGGGEAAAAVAMGAVEASTPRKA</sequence>
<evidence type="ECO:0000313" key="3">
    <source>
        <dbReference type="Proteomes" id="UP001165121"/>
    </source>
</evidence>
<accession>A0A9W6Y790</accession>
<feature type="compositionally biased region" description="Basic and acidic residues" evidence="1">
    <location>
        <begin position="1"/>
        <end position="10"/>
    </location>
</feature>
<protein>
    <submittedName>
        <fullName evidence="2">Unnamed protein product</fullName>
    </submittedName>
</protein>
<dbReference type="Proteomes" id="UP001165121">
    <property type="component" value="Unassembled WGS sequence"/>
</dbReference>
<name>A0A9W6Y790_9STRA</name>
<comment type="caution">
    <text evidence="2">The sequence shown here is derived from an EMBL/GenBank/DDBJ whole genome shotgun (WGS) entry which is preliminary data.</text>
</comment>
<dbReference type="EMBL" id="BSXT01003680">
    <property type="protein sequence ID" value="GMF55256.1"/>
    <property type="molecule type" value="Genomic_DNA"/>
</dbReference>
<dbReference type="AlphaFoldDB" id="A0A9W6Y790"/>